<dbReference type="InterPro" id="IPR006162">
    <property type="entry name" value="Ppantetheine_attach_site"/>
</dbReference>
<dbReference type="GO" id="GO:0031177">
    <property type="term" value="F:phosphopantetheine binding"/>
    <property type="evidence" value="ECO:0007669"/>
    <property type="project" value="InterPro"/>
</dbReference>
<dbReference type="InterPro" id="IPR013154">
    <property type="entry name" value="ADH-like_N"/>
</dbReference>
<evidence type="ECO:0000313" key="11">
    <source>
        <dbReference type="EMBL" id="KAK1566003.1"/>
    </source>
</evidence>
<feature type="active site" description="Proton donor; for dehydratase activity" evidence="8">
    <location>
        <position position="397"/>
    </location>
</feature>
<dbReference type="SMART" id="SM00826">
    <property type="entry name" value="PKS_DH"/>
    <property type="match status" value="1"/>
</dbReference>
<dbReference type="Pfam" id="PF14765">
    <property type="entry name" value="PS-DH"/>
    <property type="match status" value="1"/>
</dbReference>
<protein>
    <submittedName>
        <fullName evidence="11">Type I polyketide synthase</fullName>
    </submittedName>
</protein>
<organism evidence="11 12">
    <name type="scientific">Colletotrichum navitas</name>
    <dbReference type="NCBI Taxonomy" id="681940"/>
    <lineage>
        <taxon>Eukaryota</taxon>
        <taxon>Fungi</taxon>
        <taxon>Dikarya</taxon>
        <taxon>Ascomycota</taxon>
        <taxon>Pezizomycotina</taxon>
        <taxon>Sordariomycetes</taxon>
        <taxon>Hypocreomycetidae</taxon>
        <taxon>Glomerellales</taxon>
        <taxon>Glomerellaceae</taxon>
        <taxon>Colletotrichum</taxon>
        <taxon>Colletotrichum graminicola species complex</taxon>
    </lineage>
</organism>
<keyword evidence="1" id="KW-0596">Phosphopantetheine</keyword>
<evidence type="ECO:0000256" key="2">
    <source>
        <dbReference type="ARBA" id="ARBA00022553"/>
    </source>
</evidence>
<dbReference type="Gene3D" id="3.40.50.150">
    <property type="entry name" value="Vaccinia Virus protein VP39"/>
    <property type="match status" value="1"/>
</dbReference>
<dbReference type="Gene3D" id="3.40.50.720">
    <property type="entry name" value="NAD(P)-binding Rossmann-like Domain"/>
    <property type="match status" value="2"/>
</dbReference>
<dbReference type="Pfam" id="PF13602">
    <property type="entry name" value="ADH_zinc_N_2"/>
    <property type="match status" value="1"/>
</dbReference>
<evidence type="ECO:0000313" key="12">
    <source>
        <dbReference type="Proteomes" id="UP001230504"/>
    </source>
</evidence>
<dbReference type="Pfam" id="PF23114">
    <property type="entry name" value="NAD-bd_HRPKS_sdrA"/>
    <property type="match status" value="1"/>
</dbReference>
<dbReference type="InterPro" id="IPR057326">
    <property type="entry name" value="KR_dom"/>
</dbReference>
<dbReference type="InterPro" id="IPR020807">
    <property type="entry name" value="PKS_DH"/>
</dbReference>
<keyword evidence="6" id="KW-0511">Multifunctional enzyme</keyword>
<dbReference type="SUPFAM" id="SSF53335">
    <property type="entry name" value="S-adenosyl-L-methionine-dependent methyltransferases"/>
    <property type="match status" value="1"/>
</dbReference>
<dbReference type="Gene3D" id="3.40.366.10">
    <property type="entry name" value="Malonyl-Coenzyme A Acyl Carrier Protein, domain 2"/>
    <property type="match status" value="1"/>
</dbReference>
<dbReference type="CDD" id="cd05195">
    <property type="entry name" value="enoyl_red"/>
    <property type="match status" value="1"/>
</dbReference>
<keyword evidence="7" id="KW-0012">Acyltransferase</keyword>
<dbReference type="Gene3D" id="3.10.129.110">
    <property type="entry name" value="Polyketide synthase dehydratase"/>
    <property type="match status" value="1"/>
</dbReference>
<keyword evidence="3" id="KW-0808">Transferase</keyword>
<dbReference type="EMBL" id="JAHLJV010000171">
    <property type="protein sequence ID" value="KAK1566003.1"/>
    <property type="molecule type" value="Genomic_DNA"/>
</dbReference>
<evidence type="ECO:0000256" key="4">
    <source>
        <dbReference type="ARBA" id="ARBA00022857"/>
    </source>
</evidence>
<dbReference type="Gene3D" id="1.10.1200.10">
    <property type="entry name" value="ACP-like"/>
    <property type="match status" value="1"/>
</dbReference>
<dbReference type="InterPro" id="IPR009081">
    <property type="entry name" value="PP-bd_ACP"/>
</dbReference>
<dbReference type="InterPro" id="IPR049552">
    <property type="entry name" value="PKS_DH_N"/>
</dbReference>
<dbReference type="InterPro" id="IPR036736">
    <property type="entry name" value="ACP-like_sf"/>
</dbReference>
<dbReference type="InterPro" id="IPR050444">
    <property type="entry name" value="Polyketide_Synthase"/>
</dbReference>
<dbReference type="InterPro" id="IPR049900">
    <property type="entry name" value="PKS_mFAS_DH"/>
</dbReference>
<accession>A0AAD8PJQ0</accession>
<comment type="caution">
    <text evidence="11">The sequence shown here is derived from an EMBL/GenBank/DDBJ whole genome shotgun (WGS) entry which is preliminary data.</text>
</comment>
<feature type="domain" description="PKS/mFAS DH" evidence="10">
    <location>
        <begin position="181"/>
        <end position="488"/>
    </location>
</feature>
<dbReference type="InterPro" id="IPR020843">
    <property type="entry name" value="ER"/>
</dbReference>
<evidence type="ECO:0000259" key="10">
    <source>
        <dbReference type="PROSITE" id="PS52019"/>
    </source>
</evidence>
<dbReference type="InterPro" id="IPR013968">
    <property type="entry name" value="PKS_KR"/>
</dbReference>
<reference evidence="11" key="1">
    <citation type="submission" date="2021-06" db="EMBL/GenBank/DDBJ databases">
        <title>Comparative genomics, transcriptomics and evolutionary studies reveal genomic signatures of adaptation to plant cell wall in hemibiotrophic fungi.</title>
        <authorList>
            <consortium name="DOE Joint Genome Institute"/>
            <person name="Baroncelli R."/>
            <person name="Diaz J.F."/>
            <person name="Benocci T."/>
            <person name="Peng M."/>
            <person name="Battaglia E."/>
            <person name="Haridas S."/>
            <person name="Andreopoulos W."/>
            <person name="Labutti K."/>
            <person name="Pangilinan J."/>
            <person name="Floch G.L."/>
            <person name="Makela M.R."/>
            <person name="Henrissat B."/>
            <person name="Grigoriev I.V."/>
            <person name="Crouch J.A."/>
            <person name="De Vries R.P."/>
            <person name="Sukno S.A."/>
            <person name="Thon M.R."/>
        </authorList>
    </citation>
    <scope>NUCLEOTIDE SEQUENCE</scope>
    <source>
        <strain evidence="11">CBS 125086</strain>
    </source>
</reference>
<proteinExistence type="predicted"/>
<evidence type="ECO:0000259" key="9">
    <source>
        <dbReference type="PROSITE" id="PS50075"/>
    </source>
</evidence>
<dbReference type="PROSITE" id="PS50075">
    <property type="entry name" value="CARRIER"/>
    <property type="match status" value="1"/>
</dbReference>
<name>A0AAD8PJQ0_9PEZI</name>
<dbReference type="InterPro" id="IPR001227">
    <property type="entry name" value="Ac_transferase_dom_sf"/>
</dbReference>
<dbReference type="InterPro" id="IPR049551">
    <property type="entry name" value="PKS_DH_C"/>
</dbReference>
<dbReference type="Gene3D" id="3.30.70.3290">
    <property type="match status" value="1"/>
</dbReference>
<keyword evidence="4" id="KW-0521">NADP</keyword>
<dbReference type="SUPFAM" id="SSF52151">
    <property type="entry name" value="FabD/lysophospholipase-like"/>
    <property type="match status" value="1"/>
</dbReference>
<dbReference type="Pfam" id="PF23297">
    <property type="entry name" value="ACP_SdgA_C"/>
    <property type="match status" value="1"/>
</dbReference>
<keyword evidence="2" id="KW-0597">Phosphoprotein</keyword>
<dbReference type="Pfam" id="PF21089">
    <property type="entry name" value="PKS_DH_N"/>
    <property type="match status" value="1"/>
</dbReference>
<keyword evidence="5" id="KW-0560">Oxidoreductase</keyword>
<dbReference type="GO" id="GO:1901336">
    <property type="term" value="P:lactone biosynthetic process"/>
    <property type="evidence" value="ECO:0007669"/>
    <property type="project" value="UniProtKB-ARBA"/>
</dbReference>
<dbReference type="GO" id="GO:0016491">
    <property type="term" value="F:oxidoreductase activity"/>
    <property type="evidence" value="ECO:0007669"/>
    <property type="project" value="UniProtKB-KW"/>
</dbReference>
<dbReference type="InterPro" id="IPR056501">
    <property type="entry name" value="NAD-bd_HRPKS_sdrA"/>
</dbReference>
<dbReference type="PROSITE" id="PS00012">
    <property type="entry name" value="PHOSPHOPANTETHEINE"/>
    <property type="match status" value="1"/>
</dbReference>
<gene>
    <name evidence="11" type="ORF">LY79DRAFT_529594</name>
</gene>
<dbReference type="Proteomes" id="UP001230504">
    <property type="component" value="Unassembled WGS sequence"/>
</dbReference>
<feature type="region of interest" description="C-terminal hotdog fold" evidence="8">
    <location>
        <begin position="334"/>
        <end position="488"/>
    </location>
</feature>
<evidence type="ECO:0000256" key="1">
    <source>
        <dbReference type="ARBA" id="ARBA00022450"/>
    </source>
</evidence>
<dbReference type="GO" id="GO:0030639">
    <property type="term" value="P:polyketide biosynthetic process"/>
    <property type="evidence" value="ECO:0007669"/>
    <property type="project" value="UniProtKB-ARBA"/>
</dbReference>
<evidence type="ECO:0000256" key="8">
    <source>
        <dbReference type="PROSITE-ProRule" id="PRU01363"/>
    </source>
</evidence>
<dbReference type="SUPFAM" id="SSF50129">
    <property type="entry name" value="GroES-like"/>
    <property type="match status" value="1"/>
</dbReference>
<dbReference type="PANTHER" id="PTHR45681">
    <property type="entry name" value="POLYKETIDE SYNTHASE 44-RELATED"/>
    <property type="match status" value="1"/>
</dbReference>
<dbReference type="Gene3D" id="3.90.180.10">
    <property type="entry name" value="Medium-chain alcohol dehydrogenases, catalytic domain"/>
    <property type="match status" value="1"/>
</dbReference>
<dbReference type="InterPro" id="IPR011032">
    <property type="entry name" value="GroES-like_sf"/>
</dbReference>
<dbReference type="Pfam" id="PF08659">
    <property type="entry name" value="KR"/>
    <property type="match status" value="1"/>
</dbReference>
<dbReference type="RefSeq" id="XP_060407243.1">
    <property type="nucleotide sequence ID" value="XM_060556123.1"/>
</dbReference>
<feature type="region of interest" description="N-terminal hotdog fold" evidence="8">
    <location>
        <begin position="181"/>
        <end position="316"/>
    </location>
</feature>
<dbReference type="Pfam" id="PF08242">
    <property type="entry name" value="Methyltransf_12"/>
    <property type="match status" value="1"/>
</dbReference>
<dbReference type="SMART" id="SM00829">
    <property type="entry name" value="PKS_ER"/>
    <property type="match status" value="1"/>
</dbReference>
<feature type="active site" description="Proton acceptor; for dehydratase activity" evidence="8">
    <location>
        <position position="213"/>
    </location>
</feature>
<dbReference type="InterPro" id="IPR016035">
    <property type="entry name" value="Acyl_Trfase/lysoPLipase"/>
</dbReference>
<dbReference type="SUPFAM" id="SSF47336">
    <property type="entry name" value="ACP-like"/>
    <property type="match status" value="1"/>
</dbReference>
<evidence type="ECO:0000256" key="3">
    <source>
        <dbReference type="ARBA" id="ARBA00022679"/>
    </source>
</evidence>
<feature type="domain" description="Carrier" evidence="9">
    <location>
        <begin position="1695"/>
        <end position="1773"/>
    </location>
</feature>
<dbReference type="InterPro" id="IPR029063">
    <property type="entry name" value="SAM-dependent_MTases_sf"/>
</dbReference>
<sequence length="1786" mass="197642">MAEEYLTALKTIIHPKLKWNKIVYSSPVTGDLIDCPQNLGPQHWVNNLLQPTQFSKSFENMCLARNGEDPAVDFILEIGPHSALAGPIRQICNAPGLKGRNLPYTSSLLRGQNAVITMQSAAGALWCEGYPVDIAAVNCQQSHDNHRVISDLPPYPWNHSNHFWQESRVNVAHRHRSHVRNDFIGSQIPGPASTNPIWRHFLKVSDLPWLRDHVLSSDIVYPGAGGITMAIEALRQFSKEPQESIDGYCLRDVQISKALVVPDTETGVEVQLSLHSCDKKNLDPGWYEFSLMSFSSDSGSWTEHVSGYISQRQKPKLSVTPISTPNREKTDAKDHYYSRNVEPEALFARLRNMGIYHGPSFQNMLAIQANDSESKFQFRVADSNSASSHLLHPTTLDSIFQGAYASLPSQYFQNSMVVPRSIEEIYVSHSITSLPGTRFESLATVNRLGRSGFRSSVVTHDPSSSVPDKTLLEVKGLFCQALGGIDESGGSHELPNLMFKMHWHPDVTLMPISTLKGSLKYEADPKELSVNKKLIQAAWYFIQDTIQDLSSDEIAIVNMEWYHNSLYNWMRSNYEAGLAGTLARGSSSWARRSKGMKLMLLDEVAAESVNGRLLCRIGSNLSKILRKQAAPLEVMMEGNLLYDFYSQALRCNRSYEQVKKLVRLYSMKNPRARVLEIGGGTGGCTGSVLEGLSQDTPDNRYRFGSYTFTDISSGFFEAASKKFAIYGDMVNFKKLDIEADPVEQSFEAGSYDLVIACQVLHATKNMEKTMKNVRKLLKKGGKLIIVETTKDRLDVQLVFGTLPGWWLAEETERKGGPNLTLNHWGQVLKSSGFSGIDLDVRDMEHEEDYSFSVITSTATASPSYPREVAIMCLPGEVPVNWTHDLERAIQYTTGAITTTSDWASIDATGKVCIMLVEMIAPFLHRLGREDFARIQRLLTTAQGVLWVTRAGLTCGTNPDMALHSGLLRTLRMEDVGRRYVSLDLGTTESQWSMENLGYVVDVLKASFDFSLADREIDHEYAVRDSLLHVSRIYNDYAGNRALASRTDDQEPELRCFKSSDRMDLKMEVGTPGLLDSLRFREVENNVSMLEADQLEIEPRAFGLNFRDVLVALAQLDETIMGYECSGVVTRMGPEAKQASGLKVGDRVCAILRGHWATRVTINWQCAVRIPEDMSFEEAATIPMVFATAYLGLYDVGRLARGESILIHAATGGVGQAAVMLAQQRGAKVFVTVGTEAKRDFVMKEFGVPKEHIFSSRDTSFGPALMAATNGKGVDMVLNSLAGPLLNETWKCMARFGRFVEIGKRDMETSKALDMSPLRLAVSFAAVDVFQLGKYKGCVLQDALSSVMEMFEKKQLRFVAPMTKFPISEVDKAFRLMQSGKHMGKIVVVPKVTELVKVVPSLKAARLLPDASYLIVGGMGGIGQSIARWMAKHLSCKYLIILSRNATKYSECAPLVAELESLGCRTLVRDCDVSCGAEFKQFIVDAEASFPPVKGVIQAAMKLDDSIFPNMKYEQWLAATGPKITATWNIHNNLPNLDFFILLSSLTGLGGNTSQGNYSAGGSFQDAFARYRTSQGLPGVSIDLASIQEVGFVANTEGVAQRLRKTGLAEIDEVNLLKIVETAIQDPHREIDLSQLITGILDFDEASTVAWVNDRRFLSVQLNQLSLGGSSHRTDQRHCAATRLSDSLQSASNHLDAVALILDAIISKLADMFGLDVAEIDKKHPVSKYGVDSLIAVELRNWLVSNAGAETTGIFDVLHSPSLSVLAEKVGEKSRYVPSAVSPHILQ</sequence>
<dbReference type="SUPFAM" id="SSF51735">
    <property type="entry name" value="NAD(P)-binding Rossmann-fold domains"/>
    <property type="match status" value="2"/>
</dbReference>
<evidence type="ECO:0000256" key="7">
    <source>
        <dbReference type="ARBA" id="ARBA00023315"/>
    </source>
</evidence>
<dbReference type="FunFam" id="3.40.50.720:FF:000209">
    <property type="entry name" value="Polyketide synthase Pks12"/>
    <property type="match status" value="1"/>
</dbReference>
<dbReference type="PANTHER" id="PTHR45681:SF6">
    <property type="entry name" value="POLYKETIDE SYNTHASE 37"/>
    <property type="match status" value="1"/>
</dbReference>
<dbReference type="GeneID" id="85440363"/>
<dbReference type="SMART" id="SM00823">
    <property type="entry name" value="PKS_PP"/>
    <property type="match status" value="1"/>
</dbReference>
<evidence type="ECO:0000256" key="6">
    <source>
        <dbReference type="ARBA" id="ARBA00023268"/>
    </source>
</evidence>
<dbReference type="InterPro" id="IPR042104">
    <property type="entry name" value="PKS_dehydratase_sf"/>
</dbReference>
<dbReference type="InterPro" id="IPR036291">
    <property type="entry name" value="NAD(P)-bd_dom_sf"/>
</dbReference>
<dbReference type="GO" id="GO:0016746">
    <property type="term" value="F:acyltransferase activity"/>
    <property type="evidence" value="ECO:0007669"/>
    <property type="project" value="UniProtKB-KW"/>
</dbReference>
<dbReference type="InterPro" id="IPR013217">
    <property type="entry name" value="Methyltransf_12"/>
</dbReference>
<dbReference type="InterPro" id="IPR020806">
    <property type="entry name" value="PKS_PP-bd"/>
</dbReference>
<dbReference type="Pfam" id="PF08240">
    <property type="entry name" value="ADH_N"/>
    <property type="match status" value="1"/>
</dbReference>
<dbReference type="PROSITE" id="PS52019">
    <property type="entry name" value="PKS_MFAS_DH"/>
    <property type="match status" value="1"/>
</dbReference>
<keyword evidence="12" id="KW-1185">Reference proteome</keyword>
<evidence type="ECO:0000256" key="5">
    <source>
        <dbReference type="ARBA" id="ARBA00023002"/>
    </source>
</evidence>
<dbReference type="SMART" id="SM00822">
    <property type="entry name" value="PKS_KR"/>
    <property type="match status" value="1"/>
</dbReference>